<name>X1D8T0_9ZZZZ</name>
<accession>X1D8T0</accession>
<feature type="region of interest" description="Disordered" evidence="1">
    <location>
        <begin position="1"/>
        <end position="21"/>
    </location>
</feature>
<feature type="non-terminal residue" evidence="2">
    <location>
        <position position="76"/>
    </location>
</feature>
<reference evidence="2" key="1">
    <citation type="journal article" date="2014" name="Front. Microbiol.">
        <title>High frequency of phylogenetically diverse reductive dehalogenase-homologous genes in deep subseafloor sedimentary metagenomes.</title>
        <authorList>
            <person name="Kawai M."/>
            <person name="Futagami T."/>
            <person name="Toyoda A."/>
            <person name="Takaki Y."/>
            <person name="Nishi S."/>
            <person name="Hori S."/>
            <person name="Arai W."/>
            <person name="Tsubouchi T."/>
            <person name="Morono Y."/>
            <person name="Uchiyama I."/>
            <person name="Ito T."/>
            <person name="Fujiyama A."/>
            <person name="Inagaki F."/>
            <person name="Takami H."/>
        </authorList>
    </citation>
    <scope>NUCLEOTIDE SEQUENCE</scope>
    <source>
        <strain evidence="2">Expedition CK06-06</strain>
    </source>
</reference>
<evidence type="ECO:0000313" key="2">
    <source>
        <dbReference type="EMBL" id="GAH17176.1"/>
    </source>
</evidence>
<evidence type="ECO:0000256" key="1">
    <source>
        <dbReference type="SAM" id="MobiDB-lite"/>
    </source>
</evidence>
<protein>
    <submittedName>
        <fullName evidence="2">Uncharacterized protein</fullName>
    </submittedName>
</protein>
<comment type="caution">
    <text evidence="2">The sequence shown here is derived from an EMBL/GenBank/DDBJ whole genome shotgun (WGS) entry which is preliminary data.</text>
</comment>
<sequence>MAKPRPINSSTKHGDGWRPAQAELERRMLRDAASGKAKILPQLEVLIQLVNREEIPPARCDRDLARAGPSVPAGVQ</sequence>
<dbReference type="AlphaFoldDB" id="X1D8T0"/>
<organism evidence="2">
    <name type="scientific">marine sediment metagenome</name>
    <dbReference type="NCBI Taxonomy" id="412755"/>
    <lineage>
        <taxon>unclassified sequences</taxon>
        <taxon>metagenomes</taxon>
        <taxon>ecological metagenomes</taxon>
    </lineage>
</organism>
<gene>
    <name evidence="2" type="ORF">S01H4_58827</name>
</gene>
<proteinExistence type="predicted"/>
<dbReference type="EMBL" id="BART01034415">
    <property type="protein sequence ID" value="GAH17176.1"/>
    <property type="molecule type" value="Genomic_DNA"/>
</dbReference>